<dbReference type="RefSeq" id="WP_002985811.1">
    <property type="nucleotide sequence ID" value="NZ_CP068108.1"/>
</dbReference>
<sequence length="137" mass="16064">MKKYIFIIFIVLFSSCVGKKITVTETNVEGYLIEKIKKKGNWYMIYASKEDTLYKIISKEIKNRVNDCEKIKKGNKYKFQLKSEKDFTPTIDGIKINPTNFNGCYYYSDNTLICLEPENGIWELFTAQNVKGLYFCN</sequence>
<gene>
    <name evidence="1" type="ORF">I6I88_10815</name>
</gene>
<name>A0A9Q7E9H5_MYROD</name>
<organism evidence="1 2">
    <name type="scientific">Myroides odoratus</name>
    <name type="common">Flavobacterium odoratum</name>
    <dbReference type="NCBI Taxonomy" id="256"/>
    <lineage>
        <taxon>Bacteria</taxon>
        <taxon>Pseudomonadati</taxon>
        <taxon>Bacteroidota</taxon>
        <taxon>Flavobacteriia</taxon>
        <taxon>Flavobacteriales</taxon>
        <taxon>Flavobacteriaceae</taxon>
        <taxon>Myroides</taxon>
    </lineage>
</organism>
<evidence type="ECO:0000313" key="1">
    <source>
        <dbReference type="EMBL" id="QQT98713.1"/>
    </source>
</evidence>
<proteinExistence type="predicted"/>
<dbReference type="PROSITE" id="PS51257">
    <property type="entry name" value="PROKAR_LIPOPROTEIN"/>
    <property type="match status" value="1"/>
</dbReference>
<accession>A0A9Q7E9H5</accession>
<reference evidence="1 2" key="1">
    <citation type="submission" date="2021-01" db="EMBL/GenBank/DDBJ databases">
        <title>FDA dAtabase for Regulatory Grade micrObial Sequences (FDA-ARGOS): Supporting development and validation of Infectious Disease Dx tests.</title>
        <authorList>
            <person name="Sproer C."/>
            <person name="Gronow S."/>
            <person name="Severitt S."/>
            <person name="Schroder I."/>
            <person name="Tallon L."/>
            <person name="Sadzewicz L."/>
            <person name="Zhao X."/>
            <person name="Boylan J."/>
            <person name="Ott S."/>
            <person name="Bowen H."/>
            <person name="Vavikolanu K."/>
            <person name="Mehta A."/>
            <person name="Aluvathingal J."/>
            <person name="Nadendla S."/>
            <person name="Lowell S."/>
            <person name="Myers T."/>
            <person name="Yan Y."/>
            <person name="Sichtig H."/>
        </authorList>
    </citation>
    <scope>NUCLEOTIDE SEQUENCE [LARGE SCALE GENOMIC DNA]</scope>
    <source>
        <strain evidence="1 2">FDAARGOS_1131</strain>
    </source>
</reference>
<dbReference type="Proteomes" id="UP000596202">
    <property type="component" value="Chromosome"/>
</dbReference>
<evidence type="ECO:0000313" key="2">
    <source>
        <dbReference type="Proteomes" id="UP000596202"/>
    </source>
</evidence>
<dbReference type="GeneID" id="93528151"/>
<dbReference type="AlphaFoldDB" id="A0A9Q7E9H5"/>
<evidence type="ECO:0008006" key="3">
    <source>
        <dbReference type="Google" id="ProtNLM"/>
    </source>
</evidence>
<dbReference type="EMBL" id="CP068108">
    <property type="protein sequence ID" value="QQT98713.1"/>
    <property type="molecule type" value="Genomic_DNA"/>
</dbReference>
<protein>
    <recommendedName>
        <fullName evidence="3">Lipoprotein</fullName>
    </recommendedName>
</protein>